<proteinExistence type="predicted"/>
<name>G0SDE7_CHATD</name>
<evidence type="ECO:0000313" key="2">
    <source>
        <dbReference type="EMBL" id="EGS18548.1"/>
    </source>
</evidence>
<dbReference type="RefSeq" id="XP_006695493.1">
    <property type="nucleotide sequence ID" value="XM_006695430.1"/>
</dbReference>
<accession>G0SDE7</accession>
<dbReference type="HOGENOM" id="CLU_1151682_0_0_1"/>
<dbReference type="AlphaFoldDB" id="G0SDE7"/>
<protein>
    <submittedName>
        <fullName evidence="2">Uncharacterized protein</fullName>
    </submittedName>
</protein>
<evidence type="ECO:0000313" key="3">
    <source>
        <dbReference type="Proteomes" id="UP000008066"/>
    </source>
</evidence>
<evidence type="ECO:0000256" key="1">
    <source>
        <dbReference type="SAM" id="MobiDB-lite"/>
    </source>
</evidence>
<keyword evidence="3" id="KW-1185">Reference proteome</keyword>
<sequence length="241" mass="24190">MVVVGRALLGNEAAALAVEEVGSGVGSAEEVGVVLSNEIDGKPAVKDETSVDSGEVDNNTNEGSAVDASERVAVLSVVESDVAGWEVTAEASDTPDSEAVRKSVVSEGPEVATNEAACEVLSKGSVSCMLESDKAPVFVVDGENERPKLVVSASSETDVSAVAAEAGESTVLTPDVTASVKVLSEAKEEGVPVEPEGSKSVVEAAAATSIEAGAEPVHASATELTVSNSIAEADEIGPVRV</sequence>
<organism evidence="3">
    <name type="scientific">Chaetomium thermophilum (strain DSM 1495 / CBS 144.50 / IMI 039719)</name>
    <name type="common">Thermochaetoides thermophila</name>
    <dbReference type="NCBI Taxonomy" id="759272"/>
    <lineage>
        <taxon>Eukaryota</taxon>
        <taxon>Fungi</taxon>
        <taxon>Dikarya</taxon>
        <taxon>Ascomycota</taxon>
        <taxon>Pezizomycotina</taxon>
        <taxon>Sordariomycetes</taxon>
        <taxon>Sordariomycetidae</taxon>
        <taxon>Sordariales</taxon>
        <taxon>Chaetomiaceae</taxon>
        <taxon>Thermochaetoides</taxon>
    </lineage>
</organism>
<dbReference type="GeneID" id="18259190"/>
<dbReference type="Proteomes" id="UP000008066">
    <property type="component" value="Unassembled WGS sequence"/>
</dbReference>
<dbReference type="KEGG" id="cthr:CTHT_0051520"/>
<feature type="region of interest" description="Disordered" evidence="1">
    <location>
        <begin position="44"/>
        <end position="65"/>
    </location>
</feature>
<gene>
    <name evidence="2" type="ORF">CTHT_0051520</name>
</gene>
<reference evidence="2 3" key="1">
    <citation type="journal article" date="2011" name="Cell">
        <title>Insight into structure and assembly of the nuclear pore complex by utilizing the genome of a eukaryotic thermophile.</title>
        <authorList>
            <person name="Amlacher S."/>
            <person name="Sarges P."/>
            <person name="Flemming D."/>
            <person name="van Noort V."/>
            <person name="Kunze R."/>
            <person name="Devos D.P."/>
            <person name="Arumugam M."/>
            <person name="Bork P."/>
            <person name="Hurt E."/>
        </authorList>
    </citation>
    <scope>NUCLEOTIDE SEQUENCE [LARGE SCALE GENOMIC DNA]</scope>
    <source>
        <strain evidence="3">DSM 1495 / CBS 144.50 / IMI 039719</strain>
    </source>
</reference>
<dbReference type="EMBL" id="GL988045">
    <property type="protein sequence ID" value="EGS18548.1"/>
    <property type="molecule type" value="Genomic_DNA"/>
</dbReference>